<dbReference type="GO" id="GO:0016787">
    <property type="term" value="F:hydrolase activity"/>
    <property type="evidence" value="ECO:0007669"/>
    <property type="project" value="UniProtKB-KW"/>
</dbReference>
<evidence type="ECO:0000313" key="2">
    <source>
        <dbReference type="Proteomes" id="UP000310458"/>
    </source>
</evidence>
<dbReference type="SUPFAM" id="SSF53474">
    <property type="entry name" value="alpha/beta-Hydrolases"/>
    <property type="match status" value="1"/>
</dbReference>
<gene>
    <name evidence="1" type="ORF">FEF26_08495</name>
</gene>
<protein>
    <submittedName>
        <fullName evidence="1">Alpha/beta hydrolase</fullName>
    </submittedName>
</protein>
<organism evidence="1 2">
    <name type="scientific">Nesterenkonia salmonea</name>
    <dbReference type="NCBI Taxonomy" id="1804987"/>
    <lineage>
        <taxon>Bacteria</taxon>
        <taxon>Bacillati</taxon>
        <taxon>Actinomycetota</taxon>
        <taxon>Actinomycetes</taxon>
        <taxon>Micrococcales</taxon>
        <taxon>Micrococcaceae</taxon>
        <taxon>Nesterenkonia</taxon>
    </lineage>
</organism>
<keyword evidence="1" id="KW-0378">Hydrolase</keyword>
<comment type="caution">
    <text evidence="1">The sequence shown here is derived from an EMBL/GenBank/DDBJ whole genome shotgun (WGS) entry which is preliminary data.</text>
</comment>
<evidence type="ECO:0000313" key="1">
    <source>
        <dbReference type="EMBL" id="TLP97009.1"/>
    </source>
</evidence>
<dbReference type="OrthoDB" id="9770427at2"/>
<accession>A0A5R9BAP4</accession>
<dbReference type="EMBL" id="VAVZ01000020">
    <property type="protein sequence ID" value="TLP97009.1"/>
    <property type="molecule type" value="Genomic_DNA"/>
</dbReference>
<dbReference type="Gene3D" id="3.40.50.1820">
    <property type="entry name" value="alpha/beta hydrolase"/>
    <property type="match status" value="1"/>
</dbReference>
<dbReference type="AlphaFoldDB" id="A0A5R9BAP4"/>
<dbReference type="RefSeq" id="WP_138253110.1">
    <property type="nucleotide sequence ID" value="NZ_VAVZ01000020.1"/>
</dbReference>
<sequence length="243" mass="26784">MKTSSSRGRARGAGRVLKAGTNLTVWARDYGYALRQQAAGLLQRPDPYSYRRADSDKPVIVLLPGIYETWTFLLPLANALHEQGYDVRPVVELGYNGGTFEEMAHVVHRHIDRESIGPCVLVAHSKGGLIGKHLLARHNEARLIKGLVTLNTPFDGSPLARLMPLPAIRAFLPRSPELAALGAKRDVDKDIVSIYGRFDPHIPGGSYLQGAHNVQLSSRGHFLPLGDRRVHQAVLEGVQRLTR</sequence>
<reference evidence="1 2" key="1">
    <citation type="submission" date="2019-05" db="EMBL/GenBank/DDBJ databases">
        <title>Nesterenkonia sp. GY074 isolated from the Southern Atlantic Ocean.</title>
        <authorList>
            <person name="Zhang G."/>
        </authorList>
    </citation>
    <scope>NUCLEOTIDE SEQUENCE [LARGE SCALE GENOMIC DNA]</scope>
    <source>
        <strain evidence="1 2">GY074</strain>
    </source>
</reference>
<proteinExistence type="predicted"/>
<dbReference type="PANTHER" id="PTHR37946">
    <property type="entry name" value="SLL1969 PROTEIN"/>
    <property type="match status" value="1"/>
</dbReference>
<name>A0A5R9BAP4_9MICC</name>
<dbReference type="Proteomes" id="UP000310458">
    <property type="component" value="Unassembled WGS sequence"/>
</dbReference>
<dbReference type="PANTHER" id="PTHR37946:SF1">
    <property type="entry name" value="SLL1969 PROTEIN"/>
    <property type="match status" value="1"/>
</dbReference>
<dbReference type="InterPro" id="IPR029058">
    <property type="entry name" value="AB_hydrolase_fold"/>
</dbReference>
<keyword evidence="2" id="KW-1185">Reference proteome</keyword>